<keyword evidence="3" id="KW-0274">FAD</keyword>
<comment type="cofactor">
    <cofactor evidence="1">
        <name>FAD</name>
        <dbReference type="ChEBI" id="CHEBI:57692"/>
    </cofactor>
</comment>
<proteinExistence type="predicted"/>
<evidence type="ECO:0000313" key="6">
    <source>
        <dbReference type="EMBL" id="OSS46972.1"/>
    </source>
</evidence>
<name>A0A1Y2LTN9_EPING</name>
<protein>
    <recommendedName>
        <fullName evidence="8">FAD-binding domain-containing protein</fullName>
    </recommendedName>
</protein>
<dbReference type="Proteomes" id="UP000193240">
    <property type="component" value="Unassembled WGS sequence"/>
</dbReference>
<organism evidence="6 7">
    <name type="scientific">Epicoccum nigrum</name>
    <name type="common">Soil fungus</name>
    <name type="synonym">Epicoccum purpurascens</name>
    <dbReference type="NCBI Taxonomy" id="105696"/>
    <lineage>
        <taxon>Eukaryota</taxon>
        <taxon>Fungi</taxon>
        <taxon>Dikarya</taxon>
        <taxon>Ascomycota</taxon>
        <taxon>Pezizomycotina</taxon>
        <taxon>Dothideomycetes</taxon>
        <taxon>Pleosporomycetidae</taxon>
        <taxon>Pleosporales</taxon>
        <taxon>Pleosporineae</taxon>
        <taxon>Didymellaceae</taxon>
        <taxon>Epicoccum</taxon>
    </lineage>
</organism>
<keyword evidence="4" id="KW-0560">Oxidoreductase</keyword>
<dbReference type="GO" id="GO:0004497">
    <property type="term" value="F:monooxygenase activity"/>
    <property type="evidence" value="ECO:0007669"/>
    <property type="project" value="UniProtKB-KW"/>
</dbReference>
<dbReference type="PANTHER" id="PTHR47178">
    <property type="entry name" value="MONOOXYGENASE, FAD-BINDING"/>
    <property type="match status" value="1"/>
</dbReference>
<evidence type="ECO:0000256" key="3">
    <source>
        <dbReference type="ARBA" id="ARBA00022827"/>
    </source>
</evidence>
<sequence>MIYERDKADSKREGYQIRLGSGSQAGFRACLTNAHIDKITAKLGQSSGSQATAPSIYNTQFDEILDLAHLPTYSKSAAINRVVLRDMLLEPIKKIQRIQYKKRFDRYEIVTRKDSKESVKVCFSDGSHDFCDVLVGADGANSKASAVWQRQVCLEAIKDWAPEFHRMLSVGEEDPEKTEILVTQLRASTQPKKSWRTWVPRAGNDEGHPRVWVMGDAFHAMQPNRGQGGKLIMPLLKLYYSMFSQKSDEEGSLVL</sequence>
<dbReference type="InterPro" id="IPR036188">
    <property type="entry name" value="FAD/NAD-bd_sf"/>
</dbReference>
<evidence type="ECO:0000256" key="1">
    <source>
        <dbReference type="ARBA" id="ARBA00001974"/>
    </source>
</evidence>
<dbReference type="STRING" id="105696.A0A1Y2LTN9"/>
<evidence type="ECO:0000313" key="7">
    <source>
        <dbReference type="Proteomes" id="UP000193240"/>
    </source>
</evidence>
<dbReference type="InParanoid" id="A0A1Y2LTN9"/>
<dbReference type="Gene3D" id="3.50.50.60">
    <property type="entry name" value="FAD/NAD(P)-binding domain"/>
    <property type="match status" value="2"/>
</dbReference>
<dbReference type="SUPFAM" id="SSF51905">
    <property type="entry name" value="FAD/NAD(P)-binding domain"/>
    <property type="match status" value="1"/>
</dbReference>
<dbReference type="AlphaFoldDB" id="A0A1Y2LTN9"/>
<keyword evidence="5" id="KW-0503">Monooxygenase</keyword>
<evidence type="ECO:0000256" key="2">
    <source>
        <dbReference type="ARBA" id="ARBA00022630"/>
    </source>
</evidence>
<gene>
    <name evidence="6" type="ORF">B5807_08713</name>
</gene>
<dbReference type="PANTHER" id="PTHR47178:SF5">
    <property type="entry name" value="FAD-BINDING DOMAIN-CONTAINING PROTEIN"/>
    <property type="match status" value="1"/>
</dbReference>
<evidence type="ECO:0000256" key="5">
    <source>
        <dbReference type="ARBA" id="ARBA00023033"/>
    </source>
</evidence>
<dbReference type="EMBL" id="KZ107850">
    <property type="protein sequence ID" value="OSS46972.1"/>
    <property type="molecule type" value="Genomic_DNA"/>
</dbReference>
<evidence type="ECO:0000256" key="4">
    <source>
        <dbReference type="ARBA" id="ARBA00023002"/>
    </source>
</evidence>
<evidence type="ECO:0008006" key="8">
    <source>
        <dbReference type="Google" id="ProtNLM"/>
    </source>
</evidence>
<keyword evidence="2" id="KW-0285">Flavoprotein</keyword>
<accession>A0A1Y2LTN9</accession>
<reference evidence="6 7" key="1">
    <citation type="journal article" date="2017" name="Genome Announc.">
        <title>Genome sequence of the saprophytic ascomycete Epicoccum nigrum ICMP 19927 strain isolated from New Zealand.</title>
        <authorList>
            <person name="Fokin M."/>
            <person name="Fleetwood D."/>
            <person name="Weir B.S."/>
            <person name="Villas-Boas S.G."/>
        </authorList>
    </citation>
    <scope>NUCLEOTIDE SEQUENCE [LARGE SCALE GENOMIC DNA]</scope>
    <source>
        <strain evidence="6 7">ICMP 19927</strain>
    </source>
</reference>
<keyword evidence="7" id="KW-1185">Reference proteome</keyword>